<dbReference type="InterPro" id="IPR006439">
    <property type="entry name" value="HAD-SF_hydro_IA"/>
</dbReference>
<protein>
    <submittedName>
        <fullName evidence="2">HAD family hydrolase</fullName>
    </submittedName>
</protein>
<evidence type="ECO:0000313" key="2">
    <source>
        <dbReference type="EMBL" id="THE66285.1"/>
    </source>
</evidence>
<reference evidence="2 3" key="1">
    <citation type="submission" date="2018-10" db="EMBL/GenBank/DDBJ databases">
        <title>Natronolimnobius sp. XQ-INN 246 isolated from Inner Mongolia Autonomous Region of China.</title>
        <authorList>
            <person name="Xue Q."/>
        </authorList>
    </citation>
    <scope>NUCLEOTIDE SEQUENCE [LARGE SCALE GENOMIC DNA]</scope>
    <source>
        <strain evidence="2 3">XQ-INN 246</strain>
    </source>
</reference>
<dbReference type="SUPFAM" id="SSF56784">
    <property type="entry name" value="HAD-like"/>
    <property type="match status" value="1"/>
</dbReference>
<comment type="caution">
    <text evidence="2">The sequence shown here is derived from an EMBL/GenBank/DDBJ whole genome shotgun (WGS) entry which is preliminary data.</text>
</comment>
<dbReference type="InterPro" id="IPR023214">
    <property type="entry name" value="HAD_sf"/>
</dbReference>
<dbReference type="PANTHER" id="PTHR43434:SF1">
    <property type="entry name" value="PHOSPHOGLYCOLATE PHOSPHATASE"/>
    <property type="match status" value="1"/>
</dbReference>
<dbReference type="OrthoDB" id="115864at2157"/>
<evidence type="ECO:0000256" key="1">
    <source>
        <dbReference type="ARBA" id="ARBA00007958"/>
    </source>
</evidence>
<dbReference type="EMBL" id="RBZW01000011">
    <property type="protein sequence ID" value="THE66285.1"/>
    <property type="molecule type" value="Genomic_DNA"/>
</dbReference>
<dbReference type="GO" id="GO:0006281">
    <property type="term" value="P:DNA repair"/>
    <property type="evidence" value="ECO:0007669"/>
    <property type="project" value="TreeGrafter"/>
</dbReference>
<dbReference type="NCBIfam" id="TIGR01549">
    <property type="entry name" value="HAD-SF-IA-v1"/>
    <property type="match status" value="1"/>
</dbReference>
<evidence type="ECO:0000313" key="3">
    <source>
        <dbReference type="Proteomes" id="UP000318864"/>
    </source>
</evidence>
<comment type="similarity">
    <text evidence="1">Belongs to the HAD-like hydrolase superfamily.</text>
</comment>
<keyword evidence="3" id="KW-1185">Reference proteome</keyword>
<accession>A0A4S3TSC1</accession>
<dbReference type="RefSeq" id="WP_141463263.1">
    <property type="nucleotide sequence ID" value="NZ_RBZW01000011.1"/>
</dbReference>
<organism evidence="2 3">
    <name type="scientific">Salinadaptatus halalkaliphilus</name>
    <dbReference type="NCBI Taxonomy" id="2419781"/>
    <lineage>
        <taxon>Archaea</taxon>
        <taxon>Methanobacteriati</taxon>
        <taxon>Methanobacteriota</taxon>
        <taxon>Stenosarchaea group</taxon>
        <taxon>Halobacteria</taxon>
        <taxon>Halobacteriales</taxon>
        <taxon>Natrialbaceae</taxon>
        <taxon>Salinadaptatus</taxon>
    </lineage>
</organism>
<name>A0A4S3TSC1_9EURY</name>
<dbReference type="PANTHER" id="PTHR43434">
    <property type="entry name" value="PHOSPHOGLYCOLATE PHOSPHATASE"/>
    <property type="match status" value="1"/>
</dbReference>
<gene>
    <name evidence="2" type="ORF">D8Y22_03150</name>
</gene>
<dbReference type="InterPro" id="IPR036412">
    <property type="entry name" value="HAD-like_sf"/>
</dbReference>
<dbReference type="Pfam" id="PF00702">
    <property type="entry name" value="Hydrolase"/>
    <property type="match status" value="1"/>
</dbReference>
<keyword evidence="2" id="KW-0378">Hydrolase</keyword>
<dbReference type="InterPro" id="IPR050155">
    <property type="entry name" value="HAD-like_hydrolase_sf"/>
</dbReference>
<dbReference type="Gene3D" id="3.40.50.1000">
    <property type="entry name" value="HAD superfamily/HAD-like"/>
    <property type="match status" value="1"/>
</dbReference>
<dbReference type="AlphaFoldDB" id="A0A4S3TSC1"/>
<proteinExistence type="inferred from homology"/>
<dbReference type="Proteomes" id="UP000318864">
    <property type="component" value="Unassembled WGS sequence"/>
</dbReference>
<dbReference type="GO" id="GO:0008967">
    <property type="term" value="F:phosphoglycolate phosphatase activity"/>
    <property type="evidence" value="ECO:0007669"/>
    <property type="project" value="TreeGrafter"/>
</dbReference>
<sequence>MKPVVFDMDGIVLEGPGTDPQVYADAADAVLAEFDADPTPTQRRELRRHGLEGVVGRCTELGIDPEEFWKRKERHASAGTHKRIRDGERGRYADADAIATLSARTTTALVSNNRHETATFVADYYDLGFEYARGRDPTLEGYRRRKPDPYYLEDALEALDIDDGYYVGDSPKDIVAAREAGLEPVFVRRSHNRDLARPDGVSAEVDSLSALEAILEG</sequence>